<gene>
    <name evidence="1" type="ORF">CALCODRAFT_522061</name>
</gene>
<protein>
    <submittedName>
        <fullName evidence="1">Uncharacterized protein</fullName>
    </submittedName>
</protein>
<reference evidence="1 2" key="1">
    <citation type="journal article" date="2016" name="Mol. Biol. Evol.">
        <title>Comparative Genomics of Early-Diverging Mushroom-Forming Fungi Provides Insights into the Origins of Lignocellulose Decay Capabilities.</title>
        <authorList>
            <person name="Nagy L.G."/>
            <person name="Riley R."/>
            <person name="Tritt A."/>
            <person name="Adam C."/>
            <person name="Daum C."/>
            <person name="Floudas D."/>
            <person name="Sun H."/>
            <person name="Yadav J.S."/>
            <person name="Pangilinan J."/>
            <person name="Larsson K.H."/>
            <person name="Matsuura K."/>
            <person name="Barry K."/>
            <person name="Labutti K."/>
            <person name="Kuo R."/>
            <person name="Ohm R.A."/>
            <person name="Bhattacharya S.S."/>
            <person name="Shirouzu T."/>
            <person name="Yoshinaga Y."/>
            <person name="Martin F.M."/>
            <person name="Grigoriev I.V."/>
            <person name="Hibbett D.S."/>
        </authorList>
    </citation>
    <scope>NUCLEOTIDE SEQUENCE [LARGE SCALE GENOMIC DNA]</scope>
    <source>
        <strain evidence="1 2">HHB12733</strain>
    </source>
</reference>
<evidence type="ECO:0000313" key="2">
    <source>
        <dbReference type="Proteomes" id="UP000076842"/>
    </source>
</evidence>
<dbReference type="InParanoid" id="A0A165C4V6"/>
<name>A0A165C4V6_9BASI</name>
<proteinExistence type="predicted"/>
<dbReference type="EMBL" id="KV424204">
    <property type="protein sequence ID" value="KZT50242.1"/>
    <property type="molecule type" value="Genomic_DNA"/>
</dbReference>
<dbReference type="Proteomes" id="UP000076842">
    <property type="component" value="Unassembled WGS sequence"/>
</dbReference>
<keyword evidence="2" id="KW-1185">Reference proteome</keyword>
<accession>A0A165C4V6</accession>
<sequence>MSTPYAQVPARPLLDVPTEFPDLAGNLRQLAQKEVRWLVKEWGLDRPTPRLYDEMHYKDSLWSFERMYRYGRRSRPELLAILSRFCAAGLPQLVDGIIRHSQPPPGELVVHDIRGRLALLSVVLLER</sequence>
<dbReference type="AlphaFoldDB" id="A0A165C4V6"/>
<evidence type="ECO:0000313" key="1">
    <source>
        <dbReference type="EMBL" id="KZT50242.1"/>
    </source>
</evidence>
<organism evidence="1 2">
    <name type="scientific">Calocera cornea HHB12733</name>
    <dbReference type="NCBI Taxonomy" id="1353952"/>
    <lineage>
        <taxon>Eukaryota</taxon>
        <taxon>Fungi</taxon>
        <taxon>Dikarya</taxon>
        <taxon>Basidiomycota</taxon>
        <taxon>Agaricomycotina</taxon>
        <taxon>Dacrymycetes</taxon>
        <taxon>Dacrymycetales</taxon>
        <taxon>Dacrymycetaceae</taxon>
        <taxon>Calocera</taxon>
    </lineage>
</organism>